<evidence type="ECO:0000256" key="6">
    <source>
        <dbReference type="ARBA" id="ARBA00022824"/>
    </source>
</evidence>
<feature type="region of interest" description="Disordered" evidence="11">
    <location>
        <begin position="887"/>
        <end position="908"/>
    </location>
</feature>
<sequence length="908" mass="103355">MRSLRDALIFHAQAIKAGFSPPVLRSNQLIHLYSKHGRIREAKKLFDEMPQRNIFSWNTIISAYIKSQNLTQARALFDAAPRKDLVTYNSMLSGYVSADGYEAHALELFYDMRMAYDDMIKIDEFTVTTTLNLSAKLAKLGYGAQLHCFMVKQRMIKLGLLVIELFVMMGENGFRWNEHTFTTVLSVAPLKNLKAGKIHGWVLKNCLISNPYVYGEARRRFDSLSENAVFQLLSEFWDKEATVPDVLILMTVVGACAIQVALDPGKQTHEKMFQKVNVKDSVIYNVMMTGYAHHGHESKVFKLFEEMLQQGIKPDVVTFVALLSACRHCGLVELGERYFNSMKEVYKILPRMTTTLLANIYAADGNWAEMRRIRKEMRGKVKKFAGCSWVFAENGVNTFISSDRSHSKAEAICNIRLLNQRTARIRRGTRLKDYSKLHHAIAKCHGCSGVLITRKFPKKTMGKLWVIFVASISILLPFLCNAFFPESPTDRRVLVLLDDFAIKSSHSIYFNSLKSRGFGLKLADDPKIALQRYGQYLYDALILFCPSVERQSFHIFLPFNFVDSGHDLIIAADSNASDLILEVGIECGVMRILRLCCIETEGDHTLIASDDFIMSDVILRSKKIVAPIHFRGIGHSLNPANNLTVNVKHHRVGEIDEPAIYRINDELEYSVEIYEWSGTSWEPYDANDVQVQFYMMSPYVLKTMSHDKKGLYSTSFKVPDVYCVFQFKVEYQKLGSLSGHRYNEYERFIPAAYPYYGAAFSMNRENIGHGEPRTHNITKTINTKNHQIPQPRTHKYIKQIDQQQRSNTTKHKTEVPTKGLGEAIGKPEGVGFKVKDPNLRRRSMPFGVPSGKRLWIGFRVTRRVFRAKYFFLATAGGAGTVVEAAEGHRAGAGQPQAREPQRDFSLKF</sequence>
<feature type="domain" description="OST48 N-terminal" evidence="12">
    <location>
        <begin position="492"/>
        <end position="647"/>
    </location>
</feature>
<gene>
    <name evidence="14" type="ORF">F3Y22_tig00111027pilonHSYRG00114</name>
</gene>
<feature type="repeat" description="PPR" evidence="9">
    <location>
        <begin position="22"/>
        <end position="56"/>
    </location>
</feature>
<evidence type="ECO:0000256" key="2">
    <source>
        <dbReference type="ARBA" id="ARBA00004922"/>
    </source>
</evidence>
<dbReference type="PANTHER" id="PTHR10830">
    <property type="entry name" value="DOLICHYL-DIPHOSPHOOLIGOSACCHARIDE--PROTEIN GLYCOSYLTRANSFERASE 48 KDA SUBUNIT"/>
    <property type="match status" value="1"/>
</dbReference>
<dbReference type="Pfam" id="PF13041">
    <property type="entry name" value="PPR_2"/>
    <property type="match status" value="1"/>
</dbReference>
<dbReference type="EMBL" id="VEPZ02001209">
    <property type="protein sequence ID" value="KAE8686787.1"/>
    <property type="molecule type" value="Genomic_DNA"/>
</dbReference>
<comment type="caution">
    <text evidence="14">The sequence shown here is derived from an EMBL/GenBank/DDBJ whole genome shotgun (WGS) entry which is preliminary data.</text>
</comment>
<dbReference type="Gene3D" id="1.25.40.10">
    <property type="entry name" value="Tetratricopeptide repeat domain"/>
    <property type="match status" value="2"/>
</dbReference>
<comment type="pathway">
    <text evidence="2 10">Protein modification; protein glycosylation.</text>
</comment>
<dbReference type="Proteomes" id="UP000436088">
    <property type="component" value="Unassembled WGS sequence"/>
</dbReference>
<feature type="compositionally biased region" description="Basic and acidic residues" evidence="11">
    <location>
        <begin position="899"/>
        <end position="908"/>
    </location>
</feature>
<evidence type="ECO:0000313" key="14">
    <source>
        <dbReference type="EMBL" id="KAE8686787.1"/>
    </source>
</evidence>
<dbReference type="AlphaFoldDB" id="A0A6A2Z4X9"/>
<comment type="subunit">
    <text evidence="10">Component of the oligosaccharyltransferase (OST) complex.</text>
</comment>
<comment type="similarity">
    <text evidence="3 10">Belongs to the DDOST 48 kDa subunit family.</text>
</comment>
<keyword evidence="8" id="KW-0472">Membrane</keyword>
<keyword evidence="5" id="KW-0677">Repeat</keyword>
<dbReference type="InterPro" id="IPR011990">
    <property type="entry name" value="TPR-like_helical_dom_sf"/>
</dbReference>
<evidence type="ECO:0000313" key="15">
    <source>
        <dbReference type="Proteomes" id="UP000436088"/>
    </source>
</evidence>
<accession>A0A6A2Z4X9</accession>
<organism evidence="14 15">
    <name type="scientific">Hibiscus syriacus</name>
    <name type="common">Rose of Sharon</name>
    <dbReference type="NCBI Taxonomy" id="106335"/>
    <lineage>
        <taxon>Eukaryota</taxon>
        <taxon>Viridiplantae</taxon>
        <taxon>Streptophyta</taxon>
        <taxon>Embryophyta</taxon>
        <taxon>Tracheophyta</taxon>
        <taxon>Spermatophyta</taxon>
        <taxon>Magnoliopsida</taxon>
        <taxon>eudicotyledons</taxon>
        <taxon>Gunneridae</taxon>
        <taxon>Pentapetalae</taxon>
        <taxon>rosids</taxon>
        <taxon>malvids</taxon>
        <taxon>Malvales</taxon>
        <taxon>Malvaceae</taxon>
        <taxon>Malvoideae</taxon>
        <taxon>Hibiscus</taxon>
    </lineage>
</organism>
<protein>
    <recommendedName>
        <fullName evidence="10">Dolichyl-diphosphooligosaccharide--protein glycosyltransferase 48 kDa subunit</fullName>
        <shortName evidence="10">Oligosaccharyl transferase 48 kDa subunit</shortName>
    </recommendedName>
</protein>
<feature type="region of interest" description="Disordered" evidence="11">
    <location>
        <begin position="802"/>
        <end position="822"/>
    </location>
</feature>
<dbReference type="UniPathway" id="UPA00378"/>
<dbReference type="InterPro" id="IPR005013">
    <property type="entry name" value="DDOST_48_kDa_subunit"/>
</dbReference>
<feature type="domain" description="OST48 middle" evidence="13">
    <location>
        <begin position="649"/>
        <end position="762"/>
    </location>
</feature>
<dbReference type="InterPro" id="IPR055457">
    <property type="entry name" value="OST48_N"/>
</dbReference>
<evidence type="ECO:0000256" key="3">
    <source>
        <dbReference type="ARBA" id="ARBA00008743"/>
    </source>
</evidence>
<name>A0A6A2Z4X9_HIBSY</name>
<dbReference type="NCBIfam" id="TIGR00756">
    <property type="entry name" value="PPR"/>
    <property type="match status" value="2"/>
</dbReference>
<dbReference type="Pfam" id="PF01535">
    <property type="entry name" value="PPR"/>
    <property type="match status" value="3"/>
</dbReference>
<feature type="repeat" description="PPR" evidence="9">
    <location>
        <begin position="280"/>
        <end position="314"/>
    </location>
</feature>
<evidence type="ECO:0000256" key="7">
    <source>
        <dbReference type="ARBA" id="ARBA00022989"/>
    </source>
</evidence>
<evidence type="ECO:0000256" key="1">
    <source>
        <dbReference type="ARBA" id="ARBA00004479"/>
    </source>
</evidence>
<evidence type="ECO:0000256" key="9">
    <source>
        <dbReference type="PROSITE-ProRule" id="PRU00708"/>
    </source>
</evidence>
<dbReference type="Pfam" id="PF23358">
    <property type="entry name" value="OST48_MD"/>
    <property type="match status" value="1"/>
</dbReference>
<evidence type="ECO:0000256" key="8">
    <source>
        <dbReference type="ARBA" id="ARBA00023136"/>
    </source>
</evidence>
<dbReference type="GO" id="GO:0008250">
    <property type="term" value="C:oligosaccharyltransferase complex"/>
    <property type="evidence" value="ECO:0007669"/>
    <property type="project" value="TreeGrafter"/>
</dbReference>
<keyword evidence="15" id="KW-1185">Reference proteome</keyword>
<evidence type="ECO:0000256" key="5">
    <source>
        <dbReference type="ARBA" id="ARBA00022737"/>
    </source>
</evidence>
<proteinExistence type="inferred from homology"/>
<dbReference type="Pfam" id="PF20431">
    <property type="entry name" value="E_motif"/>
    <property type="match status" value="1"/>
</dbReference>
<evidence type="ECO:0000256" key="10">
    <source>
        <dbReference type="RuleBase" id="RU361142"/>
    </source>
</evidence>
<dbReference type="Pfam" id="PF03345">
    <property type="entry name" value="OST48_N"/>
    <property type="match status" value="1"/>
</dbReference>
<feature type="repeat" description="PPR" evidence="9">
    <location>
        <begin position="84"/>
        <end position="115"/>
    </location>
</feature>
<keyword evidence="4" id="KW-0812">Transmembrane</keyword>
<dbReference type="InterPro" id="IPR002885">
    <property type="entry name" value="PPR_rpt"/>
</dbReference>
<evidence type="ECO:0000256" key="11">
    <source>
        <dbReference type="SAM" id="MobiDB-lite"/>
    </source>
</evidence>
<evidence type="ECO:0000259" key="12">
    <source>
        <dbReference type="Pfam" id="PF03345"/>
    </source>
</evidence>
<dbReference type="GO" id="GO:0018279">
    <property type="term" value="P:protein N-linked glycosylation via asparagine"/>
    <property type="evidence" value="ECO:0007669"/>
    <property type="project" value="UniProtKB-UniRule"/>
</dbReference>
<evidence type="ECO:0000256" key="4">
    <source>
        <dbReference type="ARBA" id="ARBA00022692"/>
    </source>
</evidence>
<dbReference type="PROSITE" id="PS51375">
    <property type="entry name" value="PPR"/>
    <property type="match status" value="3"/>
</dbReference>
<keyword evidence="6 10" id="KW-0256">Endoplasmic reticulum</keyword>
<dbReference type="GO" id="GO:0016740">
    <property type="term" value="F:transferase activity"/>
    <property type="evidence" value="ECO:0007669"/>
    <property type="project" value="UniProtKB-KW"/>
</dbReference>
<reference evidence="14" key="1">
    <citation type="submission" date="2019-09" db="EMBL/GenBank/DDBJ databases">
        <title>Draft genome information of white flower Hibiscus syriacus.</title>
        <authorList>
            <person name="Kim Y.-M."/>
        </authorList>
    </citation>
    <scope>NUCLEOTIDE SEQUENCE [LARGE SCALE GENOMIC DNA]</scope>
    <source>
        <strain evidence="14">YM2019G1</strain>
    </source>
</reference>
<evidence type="ECO:0000259" key="13">
    <source>
        <dbReference type="Pfam" id="PF23358"/>
    </source>
</evidence>
<dbReference type="FunFam" id="1.25.40.10:FF:000442">
    <property type="entry name" value="Pentatricopeptide repeat-containing protein At3g49710"/>
    <property type="match status" value="1"/>
</dbReference>
<dbReference type="PANTHER" id="PTHR10830:SF0">
    <property type="entry name" value="DOLICHYL-DIPHOSPHOOLIGOSACCHARIDE--PROTEIN GLYCOSYLTRANSFERASE 48 KDA SUBUNIT"/>
    <property type="match status" value="1"/>
</dbReference>
<comment type="function">
    <text evidence="10">Subunit of the oligosaccharyl transferase (OST) complex that catalyzes the initial transfer of a defined glycan (Glc(3)Man(9)GlcNAc(2) in eukaryotes) from the lipid carrier dolichol-pyrophosphate to an asparagine residue within an Asn-X-Ser/Thr consensus motif in nascent polypeptide chains, the first step in protein N-glycosylation. N-glycosylation occurs cotranslationally and the complex associates with the Sec61 complex at the channel-forming translocon complex that mediates protein translocation across the endoplasmic reticulum (ER).</text>
</comment>
<dbReference type="InterPro" id="IPR055459">
    <property type="entry name" value="OST48_MD"/>
</dbReference>
<comment type="subcellular location">
    <subcellularLocation>
        <location evidence="10">Endoplasmic reticulum membrane</location>
        <topology evidence="10">Single-pass type I membrane protein</topology>
    </subcellularLocation>
    <subcellularLocation>
        <location evidence="1">Membrane</location>
        <topology evidence="1">Single-pass type I membrane protein</topology>
    </subcellularLocation>
</comment>
<dbReference type="InterPro" id="IPR046848">
    <property type="entry name" value="E_motif"/>
</dbReference>
<keyword evidence="7" id="KW-1133">Transmembrane helix</keyword>